<dbReference type="InterPro" id="IPR033308">
    <property type="entry name" value="PGAP5/Cdc1/Ted1"/>
</dbReference>
<keyword evidence="4 6" id="KW-0472">Membrane</keyword>
<feature type="transmembrane region" description="Helical" evidence="6">
    <location>
        <begin position="495"/>
        <end position="515"/>
    </location>
</feature>
<evidence type="ECO:0000259" key="7">
    <source>
        <dbReference type="Pfam" id="PF00149"/>
    </source>
</evidence>
<sequence>MSYQYASSYPSSGLADGPISRITAMLGSLYSRDRYGNNKHQINLAHIIRRRILTIPTALILLWIWVLHWGERSAISDHVKACAWDQWEEWPAQARPHRVVMLADPQIVDPHTYPGRPWPLSSLTIAFTDLYLKRSYKQVHRTLDPDTLFFLGDLFDGGREWATDAQGFQVAEPRWKPYGESFWLAEYNRFGSIFFAPDQISGGRPAQKAKQIIASLPGNHDLGFGNGIQKPVRERFRAYFGEGDRIDVVGNHSFVSLDTVSLSAMGQPDADESIWRGTLDFLDQAQHLKSKALERVLNIENDKPLQTKFSHEVTFPLDVDDYERRLKNQKNQEASTPELPAVVLSHVPLYREPGTPCGPLREKYPPSAPDLEHDDANSIRVAAGYQYQNVLTHDISKLIAEKVSNVGYAFSGDDHDYCDTVHHEYASAGSGIREVTVKSMSWAMGVRHPGFQLVSLWNPVDEHGKSLQEAHGSQHAGAPTLQTHLCLLPDQLGIFIRYAMCAILSLVVLAVHAVVEARKGPAEDIKDEESGSPVLPVFEKLPSRREKSSSTRSRAASGSFHPTLSTQGNKGALSARSMNARTRSVSPMPGTNGTYGLPSYGYKAPLIEQAGYYGSDNVEIMDGDTDDWGNPYMKIKPPKSKGSVVRVSEGFGRRLVVVGAPVLIWYWWLLRN</sequence>
<evidence type="ECO:0000256" key="4">
    <source>
        <dbReference type="ARBA" id="ARBA00023136"/>
    </source>
</evidence>
<feature type="region of interest" description="Disordered" evidence="5">
    <location>
        <begin position="521"/>
        <end position="574"/>
    </location>
</feature>
<accession>A0ABR3PHR4</accession>
<gene>
    <name evidence="8" type="ORF">AAFC00_007263</name>
</gene>
<evidence type="ECO:0000256" key="1">
    <source>
        <dbReference type="ARBA" id="ARBA00004141"/>
    </source>
</evidence>
<keyword evidence="9" id="KW-1185">Reference proteome</keyword>
<feature type="transmembrane region" description="Helical" evidence="6">
    <location>
        <begin position="52"/>
        <end position="70"/>
    </location>
</feature>
<reference evidence="8 9" key="1">
    <citation type="submission" date="2024-07" db="EMBL/GenBank/DDBJ databases">
        <title>Draft sequence of the Neodothiora populina.</title>
        <authorList>
            <person name="Drown D.D."/>
            <person name="Schuette U.S."/>
            <person name="Buechlein A.B."/>
            <person name="Rusch D.R."/>
            <person name="Winton L.W."/>
            <person name="Adams G.A."/>
        </authorList>
    </citation>
    <scope>NUCLEOTIDE SEQUENCE [LARGE SCALE GENOMIC DNA]</scope>
    <source>
        <strain evidence="8 9">CPC 39397</strain>
    </source>
</reference>
<evidence type="ECO:0000256" key="3">
    <source>
        <dbReference type="ARBA" id="ARBA00022989"/>
    </source>
</evidence>
<dbReference type="InterPro" id="IPR029052">
    <property type="entry name" value="Metallo-depent_PP-like"/>
</dbReference>
<evidence type="ECO:0000256" key="6">
    <source>
        <dbReference type="SAM" id="Phobius"/>
    </source>
</evidence>
<evidence type="ECO:0000313" key="9">
    <source>
        <dbReference type="Proteomes" id="UP001562354"/>
    </source>
</evidence>
<comment type="caution">
    <text evidence="8">The sequence shown here is derived from an EMBL/GenBank/DDBJ whole genome shotgun (WGS) entry which is preliminary data.</text>
</comment>
<dbReference type="Pfam" id="PF00149">
    <property type="entry name" value="Metallophos"/>
    <property type="match status" value="1"/>
</dbReference>
<keyword evidence="3 6" id="KW-1133">Transmembrane helix</keyword>
<name>A0ABR3PHR4_9PEZI</name>
<feature type="compositionally biased region" description="Low complexity" evidence="5">
    <location>
        <begin position="550"/>
        <end position="559"/>
    </location>
</feature>
<dbReference type="SUPFAM" id="SSF56300">
    <property type="entry name" value="Metallo-dependent phosphatases"/>
    <property type="match status" value="1"/>
</dbReference>
<dbReference type="RefSeq" id="XP_069201943.1">
    <property type="nucleotide sequence ID" value="XM_069347336.1"/>
</dbReference>
<keyword evidence="2 6" id="KW-0812">Transmembrane</keyword>
<protein>
    <recommendedName>
        <fullName evidence="7">Calcineurin-like phosphoesterase domain-containing protein</fullName>
    </recommendedName>
</protein>
<dbReference type="Gene3D" id="3.60.21.10">
    <property type="match status" value="1"/>
</dbReference>
<feature type="transmembrane region" description="Helical" evidence="6">
    <location>
        <begin position="651"/>
        <end position="669"/>
    </location>
</feature>
<feature type="domain" description="Calcineurin-like phosphoesterase" evidence="7">
    <location>
        <begin position="132"/>
        <end position="353"/>
    </location>
</feature>
<evidence type="ECO:0000256" key="2">
    <source>
        <dbReference type="ARBA" id="ARBA00022692"/>
    </source>
</evidence>
<organism evidence="8 9">
    <name type="scientific">Neodothiora populina</name>
    <dbReference type="NCBI Taxonomy" id="2781224"/>
    <lineage>
        <taxon>Eukaryota</taxon>
        <taxon>Fungi</taxon>
        <taxon>Dikarya</taxon>
        <taxon>Ascomycota</taxon>
        <taxon>Pezizomycotina</taxon>
        <taxon>Dothideomycetes</taxon>
        <taxon>Dothideomycetidae</taxon>
        <taxon>Dothideales</taxon>
        <taxon>Dothioraceae</taxon>
        <taxon>Neodothiora</taxon>
    </lineage>
</organism>
<comment type="subcellular location">
    <subcellularLocation>
        <location evidence="1">Membrane</location>
        <topology evidence="1">Multi-pass membrane protein</topology>
    </subcellularLocation>
</comment>
<feature type="compositionally biased region" description="Polar residues" evidence="5">
    <location>
        <begin position="560"/>
        <end position="569"/>
    </location>
</feature>
<dbReference type="Proteomes" id="UP001562354">
    <property type="component" value="Unassembled WGS sequence"/>
</dbReference>
<dbReference type="InterPro" id="IPR004843">
    <property type="entry name" value="Calcineurin-like_PHP"/>
</dbReference>
<dbReference type="PANTHER" id="PTHR13315">
    <property type="entry name" value="METALLO PHOSPHOESTERASE RELATED"/>
    <property type="match status" value="1"/>
</dbReference>
<dbReference type="EMBL" id="JBFMKM010000006">
    <property type="protein sequence ID" value="KAL1305670.1"/>
    <property type="molecule type" value="Genomic_DNA"/>
</dbReference>
<dbReference type="PANTHER" id="PTHR13315:SF4">
    <property type="entry name" value="METALLOPHOSPHOESTERASE, ISOFORM E"/>
    <property type="match status" value="1"/>
</dbReference>
<proteinExistence type="predicted"/>
<evidence type="ECO:0000313" key="8">
    <source>
        <dbReference type="EMBL" id="KAL1305670.1"/>
    </source>
</evidence>
<evidence type="ECO:0000256" key="5">
    <source>
        <dbReference type="SAM" id="MobiDB-lite"/>
    </source>
</evidence>
<dbReference type="GeneID" id="95980962"/>